<name>A0A6A6XEM6_9PLEO</name>
<accession>A0A6A6XEM6</accession>
<gene>
    <name evidence="1" type="ORF">K505DRAFT_361047</name>
</gene>
<evidence type="ECO:0000313" key="2">
    <source>
        <dbReference type="Proteomes" id="UP000799757"/>
    </source>
</evidence>
<keyword evidence="2" id="KW-1185">Reference proteome</keyword>
<dbReference type="EMBL" id="MU001889">
    <property type="protein sequence ID" value="KAF2794493.1"/>
    <property type="molecule type" value="Genomic_DNA"/>
</dbReference>
<organism evidence="1 2">
    <name type="scientific">Melanomma pulvis-pyrius CBS 109.77</name>
    <dbReference type="NCBI Taxonomy" id="1314802"/>
    <lineage>
        <taxon>Eukaryota</taxon>
        <taxon>Fungi</taxon>
        <taxon>Dikarya</taxon>
        <taxon>Ascomycota</taxon>
        <taxon>Pezizomycotina</taxon>
        <taxon>Dothideomycetes</taxon>
        <taxon>Pleosporomycetidae</taxon>
        <taxon>Pleosporales</taxon>
        <taxon>Melanommataceae</taxon>
        <taxon>Melanomma</taxon>
    </lineage>
</organism>
<reference evidence="1" key="1">
    <citation type="journal article" date="2020" name="Stud. Mycol.">
        <title>101 Dothideomycetes genomes: a test case for predicting lifestyles and emergence of pathogens.</title>
        <authorList>
            <person name="Haridas S."/>
            <person name="Albert R."/>
            <person name="Binder M."/>
            <person name="Bloem J."/>
            <person name="Labutti K."/>
            <person name="Salamov A."/>
            <person name="Andreopoulos B."/>
            <person name="Baker S."/>
            <person name="Barry K."/>
            <person name="Bills G."/>
            <person name="Bluhm B."/>
            <person name="Cannon C."/>
            <person name="Castanera R."/>
            <person name="Culley D."/>
            <person name="Daum C."/>
            <person name="Ezra D."/>
            <person name="Gonzalez J."/>
            <person name="Henrissat B."/>
            <person name="Kuo A."/>
            <person name="Liang C."/>
            <person name="Lipzen A."/>
            <person name="Lutzoni F."/>
            <person name="Magnuson J."/>
            <person name="Mondo S."/>
            <person name="Nolan M."/>
            <person name="Ohm R."/>
            <person name="Pangilinan J."/>
            <person name="Park H.-J."/>
            <person name="Ramirez L."/>
            <person name="Alfaro M."/>
            <person name="Sun H."/>
            <person name="Tritt A."/>
            <person name="Yoshinaga Y."/>
            <person name="Zwiers L.-H."/>
            <person name="Turgeon B."/>
            <person name="Goodwin S."/>
            <person name="Spatafora J."/>
            <person name="Crous P."/>
            <person name="Grigoriev I."/>
        </authorList>
    </citation>
    <scope>NUCLEOTIDE SEQUENCE</scope>
    <source>
        <strain evidence="1">CBS 109.77</strain>
    </source>
</reference>
<dbReference type="AlphaFoldDB" id="A0A6A6XEM6"/>
<proteinExistence type="predicted"/>
<sequence length="315" mass="34133">MLLCTCADHELCIGVNYIYNPIHYDGVNYISNPIHYDRANYVSDGLHFAYVCRMVSQAIFIVRSLTASACSPSSVSPTFTGVHPKLQQNLASCYALPTPIVNLQQLPVPTSNESSIIQYFYYSLSDRTAKYLGVRTASNDSYIIDASNSSALGIVGPQGSWLFIDANGIRFGTQNCSLVFEIRIDNFTEQILNQISNGTDLQARSLLPRGEIPCENAIISFIDGIPGGFPRPGFGSVSPLVSWSNVFKSVAPYVGGLLRQGAITEAVVAVGLLAGPEIIAVGLIIQDIMAIMGLLRRIFGDNIAYQICCKFHGGC</sequence>
<dbReference type="Proteomes" id="UP000799757">
    <property type="component" value="Unassembled WGS sequence"/>
</dbReference>
<evidence type="ECO:0000313" key="1">
    <source>
        <dbReference type="EMBL" id="KAF2794493.1"/>
    </source>
</evidence>
<protein>
    <submittedName>
        <fullName evidence="1">Uncharacterized protein</fullName>
    </submittedName>
</protein>